<dbReference type="Proteomes" id="UP000781932">
    <property type="component" value="Unassembled WGS sequence"/>
</dbReference>
<dbReference type="InterPro" id="IPR036291">
    <property type="entry name" value="NAD(P)-bd_dom_sf"/>
</dbReference>
<accession>A0A9P6IDV8</accession>
<dbReference type="GeneID" id="62157670"/>
<evidence type="ECO:0000313" key="2">
    <source>
        <dbReference type="EMBL" id="KAF9880835.1"/>
    </source>
</evidence>
<dbReference type="OrthoDB" id="542013at2759"/>
<gene>
    <name evidence="2" type="ORF">CkaCkLH20_01877</name>
</gene>
<dbReference type="SUPFAM" id="SSF51735">
    <property type="entry name" value="NAD(P)-binding Rossmann-fold domains"/>
    <property type="match status" value="1"/>
</dbReference>
<sequence length="318" mass="34839">MPSIHEVRRSNALLKSGSPGMVAVMAGATSGIGQATCKALVEHCEEPTVYIVGRNIASATATMEHLKTLNPSAKIHFIQSDLSLLNNVDAVCREIMEKETKINLVFLSAGFLSMNGRDETKEGLDKMFSLQYYSRIRFILNLLPGLERAGRYDELARVVSVLGAGKEGNIFSDDLSLTQKANYSLPNCARQSITMTSLSFEHLAKAHPTVSFLHVSPGTVRGTNIMTGMGSITSSIINALMVIAAPFNVSVKESGQRHLYAATSASLTKKTKEHAAYRLAWDGEACRSNEVFEQYMKDGTCEKVWTHTEAEFKNICKH</sequence>
<dbReference type="RefSeq" id="XP_038750296.1">
    <property type="nucleotide sequence ID" value="XM_038884596.1"/>
</dbReference>
<dbReference type="EMBL" id="JAATWM020000004">
    <property type="protein sequence ID" value="KAF9880835.1"/>
    <property type="molecule type" value="Genomic_DNA"/>
</dbReference>
<keyword evidence="3" id="KW-1185">Reference proteome</keyword>
<proteinExistence type="predicted"/>
<dbReference type="InterPro" id="IPR002347">
    <property type="entry name" value="SDR_fam"/>
</dbReference>
<keyword evidence="1" id="KW-0560">Oxidoreductase</keyword>
<reference evidence="2" key="2">
    <citation type="submission" date="2020-11" db="EMBL/GenBank/DDBJ databases">
        <title>Whole genome sequencing of Colletotrichum sp.</title>
        <authorList>
            <person name="Li H."/>
        </authorList>
    </citation>
    <scope>NUCLEOTIDE SEQUENCE</scope>
    <source>
        <strain evidence="2">CkLH20</strain>
    </source>
</reference>
<dbReference type="Pfam" id="PF00106">
    <property type="entry name" value="adh_short"/>
    <property type="match status" value="1"/>
</dbReference>
<evidence type="ECO:0000313" key="3">
    <source>
        <dbReference type="Proteomes" id="UP000781932"/>
    </source>
</evidence>
<dbReference type="Gene3D" id="3.40.50.720">
    <property type="entry name" value="NAD(P)-binding Rossmann-like Domain"/>
    <property type="match status" value="1"/>
</dbReference>
<reference evidence="2" key="1">
    <citation type="submission" date="2020-03" db="EMBL/GenBank/DDBJ databases">
        <authorList>
            <person name="He L."/>
        </authorList>
    </citation>
    <scope>NUCLEOTIDE SEQUENCE</scope>
    <source>
        <strain evidence="2">CkLH20</strain>
    </source>
</reference>
<dbReference type="AlphaFoldDB" id="A0A9P6IDV8"/>
<protein>
    <recommendedName>
        <fullName evidence="4">NAD(P)-binding protein</fullName>
    </recommendedName>
</protein>
<dbReference type="GO" id="GO:0016491">
    <property type="term" value="F:oxidoreductase activity"/>
    <property type="evidence" value="ECO:0007669"/>
    <property type="project" value="UniProtKB-KW"/>
</dbReference>
<evidence type="ECO:0008006" key="4">
    <source>
        <dbReference type="Google" id="ProtNLM"/>
    </source>
</evidence>
<organism evidence="2 3">
    <name type="scientific">Colletotrichum karsti</name>
    <dbReference type="NCBI Taxonomy" id="1095194"/>
    <lineage>
        <taxon>Eukaryota</taxon>
        <taxon>Fungi</taxon>
        <taxon>Dikarya</taxon>
        <taxon>Ascomycota</taxon>
        <taxon>Pezizomycotina</taxon>
        <taxon>Sordariomycetes</taxon>
        <taxon>Hypocreomycetidae</taxon>
        <taxon>Glomerellales</taxon>
        <taxon>Glomerellaceae</taxon>
        <taxon>Colletotrichum</taxon>
        <taxon>Colletotrichum boninense species complex</taxon>
    </lineage>
</organism>
<comment type="caution">
    <text evidence="2">The sequence shown here is derived from an EMBL/GenBank/DDBJ whole genome shotgun (WGS) entry which is preliminary data.</text>
</comment>
<name>A0A9P6IDV8_9PEZI</name>
<dbReference type="PANTHER" id="PTHR47534:SF3">
    <property type="entry name" value="ALCOHOL DEHYDROGENASE-LIKE C-TERMINAL DOMAIN-CONTAINING PROTEIN"/>
    <property type="match status" value="1"/>
</dbReference>
<evidence type="ECO:0000256" key="1">
    <source>
        <dbReference type="ARBA" id="ARBA00023002"/>
    </source>
</evidence>
<dbReference type="PANTHER" id="PTHR47534">
    <property type="entry name" value="YALI0E05731P"/>
    <property type="match status" value="1"/>
</dbReference>
<dbReference type="InterPro" id="IPR052228">
    <property type="entry name" value="Sec_Metab_Biosynth_Oxidored"/>
</dbReference>